<evidence type="ECO:0000313" key="4">
    <source>
        <dbReference type="Proteomes" id="UP000038830"/>
    </source>
</evidence>
<sequence>MTSAKSQRRAIAMDPITVVVKESILLSSSMRKVSKYSSSSVAAILSSSTADLFSDENNLGKAGISGGSNGVPNGTITDPLLSGFVQLRLMLNSQKDVSGVDALTLLQPFLMVIKSSSTSGSITSLALDSLMKFFNYGIINESSSNIDFALNHVMHSLTHCRFEASEQAADDSVLLKVLKLLEYIIDSDLGERLSDEVVYEVLQTSMSLACNKRRSEVLRKAAELSVGRLAFKIFKKLDSMEPENNAHAVEETHDYSKDQLIDSIGTNEELEQQKRSLELPKKTEQPFGLPAIKQFLGILISIISPENQLKHNESTKVFGFSLIRMAVEMSGNRFKEFPSLLNLIADPIFKYTLQVIQNVNSISVLQAALQLFTTLTLTLGDSLQPQIELSLRTMFTLIIPQDVSKSKTSSKSGKSTPIDVSIKSLSAKEVIVEELSILWTHLPNLFLALFVNYDCNFHRHDLSVQFIEFLAQLSLPESASFTTEFVPPLCLEGLVTFVGTIYDHIKTAGTFNESSLDGLLVDKEKKKEFISATNIFNDSPKQGLKRLQEKGFIKSTEDTDELAAFFYERSSRLNKKVLGEFLAKPANSELLVRFMSLFEFDGLRVDEALRILLKAFRLPGESQQIERIVETFAAHYISCQCYSEDEDDQEQDTPSTEETDGENPVNEEEEEDENATVKPDADAVFVLSYSIIMLNTDLHNPNIKVHMTLDDYKKNLKGVYNNKDFPSWYLKKIFESIQDKEIVMPEEHHGSSQWFDDNWNNLMAANASTISTFYSPESYDLQSTLQFEKYIFSSVFSKLFGTFLRIFEIAVDDHVITKMVTMLDRLGQIASFFGYYDLVEGIVSRLSQLTQLTSAVETDQSDNTHHLKLTRIQVSGGETINVSELAVAFGGNFKAQLATIILFNTLKNNVSNITENWSTVIKIFVTLIQNGLVHPDFFSPFQAEFKLRKISRVKPEVTLTRNSVTKGLLSTFASYLKGDDEPTDEEVEATLSALDCIKSADVGSIFNDLKLLVPHYDFIYSALFEQLPEERTPQNEPYFETLMLFIVEACVALTTNDTNCQESDDLLARIEKLIERREELKLQPDMMFRLDTYKLLVITHLKSGRDAVVTKTVEEFLGFEKKIFEKRAPQVIKPLTKLALDDFWAASLVLNDENYWKLLRIIASISDYSDKLLKFAEDISYSKNINNTNFMWLLGLLDEISAVGAIGAQWEQEYDSLVKSGHKITKENPYQDIVHTSLLSIKFTSSLLKLKILSKDETYALIQALAHQCLNPCDQIRSYALSTLEESIFEIRLDNDITPGGLFKFGLFPLLGDGIDKLSIFQLASKLYLHYFKRGQVDNDLFLKLLDNFNNHLEHPEVERELQNLISQKKLIESDTNGNDSGTGLSVEDDAPVIPTKKEVEAEELEASID</sequence>
<dbReference type="Pfam" id="PF01369">
    <property type="entry name" value="Sec7"/>
    <property type="match status" value="1"/>
</dbReference>
<feature type="compositionally biased region" description="Acidic residues" evidence="1">
    <location>
        <begin position="1401"/>
        <end position="1410"/>
    </location>
</feature>
<dbReference type="PANTHER" id="PTHR10663:SF388">
    <property type="entry name" value="GOLGI-SPECIFIC BREFELDIN A-RESISTANCE GUANINE NUCLEOTIDE EXCHANGE FACTOR 1"/>
    <property type="match status" value="1"/>
</dbReference>
<evidence type="ECO:0000259" key="2">
    <source>
        <dbReference type="PROSITE" id="PS50190"/>
    </source>
</evidence>
<dbReference type="InterPro" id="IPR000904">
    <property type="entry name" value="Sec7_dom"/>
</dbReference>
<feature type="region of interest" description="Disordered" evidence="1">
    <location>
        <begin position="643"/>
        <end position="677"/>
    </location>
</feature>
<dbReference type="EMBL" id="CDQK01000004">
    <property type="protein sequence ID" value="CEP23629.1"/>
    <property type="molecule type" value="Genomic_DNA"/>
</dbReference>
<feature type="compositionally biased region" description="Polar residues" evidence="1">
    <location>
        <begin position="1374"/>
        <end position="1384"/>
    </location>
</feature>
<dbReference type="GO" id="GO:0032012">
    <property type="term" value="P:regulation of ARF protein signal transduction"/>
    <property type="evidence" value="ECO:0007669"/>
    <property type="project" value="InterPro"/>
</dbReference>
<dbReference type="CDD" id="cd00171">
    <property type="entry name" value="Sec7"/>
    <property type="match status" value="1"/>
</dbReference>
<dbReference type="GO" id="GO:0016192">
    <property type="term" value="P:vesicle-mediated transport"/>
    <property type="evidence" value="ECO:0007669"/>
    <property type="project" value="UniProtKB-ARBA"/>
</dbReference>
<dbReference type="GO" id="GO:0005085">
    <property type="term" value="F:guanyl-nucleotide exchange factor activity"/>
    <property type="evidence" value="ECO:0007669"/>
    <property type="project" value="InterPro"/>
</dbReference>
<feature type="region of interest" description="Disordered" evidence="1">
    <location>
        <begin position="1373"/>
        <end position="1410"/>
    </location>
</feature>
<dbReference type="Proteomes" id="UP000038830">
    <property type="component" value="Unassembled WGS sequence"/>
</dbReference>
<dbReference type="GO" id="GO:0005794">
    <property type="term" value="C:Golgi apparatus"/>
    <property type="evidence" value="ECO:0007669"/>
    <property type="project" value="UniProtKB-ARBA"/>
</dbReference>
<dbReference type="Pfam" id="PF12783">
    <property type="entry name" value="Sec7-like_HUS"/>
    <property type="match status" value="1"/>
</dbReference>
<dbReference type="InterPro" id="IPR032691">
    <property type="entry name" value="Mon2/Sec7/BIG1-like_HUS"/>
</dbReference>
<dbReference type="Gene3D" id="1.10.1000.11">
    <property type="entry name" value="Arf Nucleotide-binding Site Opener,domain 2"/>
    <property type="match status" value="1"/>
</dbReference>
<evidence type="ECO:0000313" key="3">
    <source>
        <dbReference type="EMBL" id="CEP23629.1"/>
    </source>
</evidence>
<organism evidence="3 4">
    <name type="scientific">Cyberlindnera jadinii (strain ATCC 18201 / CBS 1600 / BCRC 20928 / JCM 3617 / NBRC 0987 / NRRL Y-1542)</name>
    <name type="common">Torula yeast</name>
    <name type="synonym">Candida utilis</name>
    <dbReference type="NCBI Taxonomy" id="983966"/>
    <lineage>
        <taxon>Eukaryota</taxon>
        <taxon>Fungi</taxon>
        <taxon>Dikarya</taxon>
        <taxon>Ascomycota</taxon>
        <taxon>Saccharomycotina</taxon>
        <taxon>Saccharomycetes</taxon>
        <taxon>Phaffomycetales</taxon>
        <taxon>Phaffomycetaceae</taxon>
        <taxon>Cyberlindnera</taxon>
    </lineage>
</organism>
<dbReference type="PANTHER" id="PTHR10663">
    <property type="entry name" value="GUANYL-NUCLEOTIDE EXCHANGE FACTOR"/>
    <property type="match status" value="1"/>
</dbReference>
<protein>
    <submittedName>
        <fullName evidence="3">GEA2 protein</fullName>
    </submittedName>
</protein>
<reference evidence="4" key="1">
    <citation type="journal article" date="2015" name="J. Biotechnol.">
        <title>The structure of the Cyberlindnera jadinii genome and its relation to Candida utilis analyzed by the occurrence of single nucleotide polymorphisms.</title>
        <authorList>
            <person name="Rupp O."/>
            <person name="Brinkrolf K."/>
            <person name="Buerth C."/>
            <person name="Kunigo M."/>
            <person name="Schneider J."/>
            <person name="Jaenicke S."/>
            <person name="Goesmann A."/>
            <person name="Puehler A."/>
            <person name="Jaeger K.-E."/>
            <person name="Ernst J.F."/>
        </authorList>
    </citation>
    <scope>NUCLEOTIDE SEQUENCE [LARGE SCALE GENOMIC DNA]</scope>
    <source>
        <strain evidence="4">ATCC 18201 / CBS 1600 / BCRC 20928 / JCM 3617 / NBRC 0987 / NRRL Y-1542</strain>
    </source>
</reference>
<dbReference type="SUPFAM" id="SSF48425">
    <property type="entry name" value="Sec7 domain"/>
    <property type="match status" value="1"/>
</dbReference>
<dbReference type="Gene3D" id="1.10.220.20">
    <property type="match status" value="1"/>
</dbReference>
<feature type="compositionally biased region" description="Acidic residues" evidence="1">
    <location>
        <begin position="643"/>
        <end position="674"/>
    </location>
</feature>
<gene>
    <name evidence="3" type="primary">GEA2</name>
    <name evidence="3" type="ORF">BN1211_4264</name>
</gene>
<dbReference type="InterPro" id="IPR023394">
    <property type="entry name" value="Sec7_C_sf"/>
</dbReference>
<accession>A0A0H5CGB0</accession>
<evidence type="ECO:0000256" key="1">
    <source>
        <dbReference type="SAM" id="MobiDB-lite"/>
    </source>
</evidence>
<dbReference type="PROSITE" id="PS50190">
    <property type="entry name" value="SEC7"/>
    <property type="match status" value="1"/>
</dbReference>
<feature type="domain" description="SEC7" evidence="2">
    <location>
        <begin position="518"/>
        <end position="740"/>
    </location>
</feature>
<dbReference type="SMART" id="SM00222">
    <property type="entry name" value="Sec7"/>
    <property type="match status" value="1"/>
</dbReference>
<proteinExistence type="predicted"/>
<dbReference type="InterPro" id="IPR035999">
    <property type="entry name" value="Sec7_dom_sf"/>
</dbReference>
<name>A0A0H5CGB0_CYBJN</name>